<name>A0A6B2NWR8_9RHOB</name>
<keyword evidence="9 12" id="KW-0407">Ion channel</keyword>
<feature type="binding site" evidence="12">
    <location>
        <position position="74"/>
    </location>
    <ligand>
        <name>Na(+)</name>
        <dbReference type="ChEBI" id="CHEBI:29101"/>
        <note>structural</note>
    </ligand>
</feature>
<dbReference type="EMBL" id="JAAGOX010000053">
    <property type="protein sequence ID" value="NDW47193.1"/>
    <property type="molecule type" value="Genomic_DNA"/>
</dbReference>
<comment type="function">
    <text evidence="12">Fluoride-specific ion channel. Important for reducing fluoride concentration in the cell, thus reducing its toxicity.</text>
</comment>
<feature type="binding site" evidence="12">
    <location>
        <position position="77"/>
    </location>
    <ligand>
        <name>Na(+)</name>
        <dbReference type="ChEBI" id="CHEBI:29101"/>
        <note>structural</note>
    </ligand>
</feature>
<protein>
    <recommendedName>
        <fullName evidence="12">Fluoride-specific ion channel FluC</fullName>
    </recommendedName>
</protein>
<keyword evidence="3" id="KW-0997">Cell inner membrane</keyword>
<dbReference type="Pfam" id="PF02537">
    <property type="entry name" value="CRCB"/>
    <property type="match status" value="1"/>
</dbReference>
<dbReference type="AlphaFoldDB" id="A0A6B2NWR8"/>
<dbReference type="PANTHER" id="PTHR28259:SF1">
    <property type="entry name" value="FLUORIDE EXPORT PROTEIN 1-RELATED"/>
    <property type="match status" value="1"/>
</dbReference>
<evidence type="ECO:0000256" key="4">
    <source>
        <dbReference type="ARBA" id="ARBA00022692"/>
    </source>
</evidence>
<evidence type="ECO:0000256" key="1">
    <source>
        <dbReference type="ARBA" id="ARBA00004651"/>
    </source>
</evidence>
<keyword evidence="2 12" id="KW-1003">Cell membrane</keyword>
<dbReference type="RefSeq" id="WP_164132199.1">
    <property type="nucleotide sequence ID" value="NZ_JAAGOX010000053.1"/>
</dbReference>
<keyword evidence="8 12" id="KW-0472">Membrane</keyword>
<evidence type="ECO:0000256" key="8">
    <source>
        <dbReference type="ARBA" id="ARBA00023136"/>
    </source>
</evidence>
<comment type="activity regulation">
    <text evidence="12">Na(+) is not transported, but it plays an essential structural role and its presence is essential for fluoride channel function.</text>
</comment>
<proteinExistence type="inferred from homology"/>
<keyword evidence="12" id="KW-0813">Transport</keyword>
<evidence type="ECO:0000313" key="13">
    <source>
        <dbReference type="EMBL" id="NDW47193.1"/>
    </source>
</evidence>
<dbReference type="GO" id="GO:0140114">
    <property type="term" value="P:cellular detoxification of fluoride"/>
    <property type="evidence" value="ECO:0007669"/>
    <property type="project" value="UniProtKB-UniRule"/>
</dbReference>
<keyword evidence="4 12" id="KW-0812">Transmembrane</keyword>
<dbReference type="GO" id="GO:0005886">
    <property type="term" value="C:plasma membrane"/>
    <property type="evidence" value="ECO:0007669"/>
    <property type="project" value="UniProtKB-SubCell"/>
</dbReference>
<feature type="transmembrane region" description="Helical" evidence="12">
    <location>
        <begin position="93"/>
        <end position="115"/>
    </location>
</feature>
<accession>A0A6B2NWR8</accession>
<organism evidence="13">
    <name type="scientific">Ruegeria sp. PrR005</name>
    <dbReference type="NCBI Taxonomy" id="2706882"/>
    <lineage>
        <taxon>Bacteria</taxon>
        <taxon>Pseudomonadati</taxon>
        <taxon>Pseudomonadota</taxon>
        <taxon>Alphaproteobacteria</taxon>
        <taxon>Rhodobacterales</taxon>
        <taxon>Roseobacteraceae</taxon>
        <taxon>Ruegeria</taxon>
    </lineage>
</organism>
<dbReference type="GO" id="GO:0062054">
    <property type="term" value="F:fluoride channel activity"/>
    <property type="evidence" value="ECO:0007669"/>
    <property type="project" value="UniProtKB-UniRule"/>
</dbReference>
<feature type="transmembrane region" description="Helical" evidence="12">
    <location>
        <begin position="33"/>
        <end position="56"/>
    </location>
</feature>
<feature type="transmembrane region" description="Helical" evidence="12">
    <location>
        <begin position="68"/>
        <end position="87"/>
    </location>
</feature>
<dbReference type="PANTHER" id="PTHR28259">
    <property type="entry name" value="FLUORIDE EXPORT PROTEIN 1-RELATED"/>
    <property type="match status" value="1"/>
</dbReference>
<keyword evidence="5 12" id="KW-1133">Transmembrane helix</keyword>
<evidence type="ECO:0000256" key="10">
    <source>
        <dbReference type="ARBA" id="ARBA00035120"/>
    </source>
</evidence>
<dbReference type="InterPro" id="IPR003691">
    <property type="entry name" value="FluC"/>
</dbReference>
<comment type="caution">
    <text evidence="13">The sequence shown here is derived from an EMBL/GenBank/DDBJ whole genome shotgun (WGS) entry which is preliminary data.</text>
</comment>
<reference evidence="13" key="1">
    <citation type="submission" date="2020-02" db="EMBL/GenBank/DDBJ databases">
        <title>Delineation of the pyrene-degrading pathway in Roseobacter clade bacteria by genomic analysis.</title>
        <authorList>
            <person name="Zhou H."/>
            <person name="Wang H."/>
        </authorList>
    </citation>
    <scope>NUCLEOTIDE SEQUENCE</scope>
    <source>
        <strain evidence="13">PrR005</strain>
    </source>
</reference>
<evidence type="ECO:0000256" key="2">
    <source>
        <dbReference type="ARBA" id="ARBA00022475"/>
    </source>
</evidence>
<comment type="similarity">
    <text evidence="10 12">Belongs to the fluoride channel Fluc/FEX (TC 1.A.43) family.</text>
</comment>
<keyword evidence="6 12" id="KW-0915">Sodium</keyword>
<dbReference type="GO" id="GO:0046872">
    <property type="term" value="F:metal ion binding"/>
    <property type="evidence" value="ECO:0007669"/>
    <property type="project" value="UniProtKB-KW"/>
</dbReference>
<evidence type="ECO:0000256" key="5">
    <source>
        <dbReference type="ARBA" id="ARBA00022989"/>
    </source>
</evidence>
<sequence length="121" mass="12660">MSGVYLHLLFALGGGLGAVLRHWTARRITHDLPLATLAVNVAGTLLLGLSLGQLEASGAGVSEDARRLVLGFCGGLTTFSSFAWQTLDLHRSRTILVAAGNILISVVLCALAFLLGQYLTG</sequence>
<evidence type="ECO:0000256" key="11">
    <source>
        <dbReference type="ARBA" id="ARBA00035585"/>
    </source>
</evidence>
<evidence type="ECO:0000256" key="6">
    <source>
        <dbReference type="ARBA" id="ARBA00023053"/>
    </source>
</evidence>
<evidence type="ECO:0000256" key="12">
    <source>
        <dbReference type="HAMAP-Rule" id="MF_00454"/>
    </source>
</evidence>
<evidence type="ECO:0000256" key="3">
    <source>
        <dbReference type="ARBA" id="ARBA00022519"/>
    </source>
</evidence>
<comment type="subcellular location">
    <subcellularLocation>
        <location evidence="1 12">Cell membrane</location>
        <topology evidence="1 12">Multi-pass membrane protein</topology>
    </subcellularLocation>
</comment>
<gene>
    <name evidence="12" type="primary">fluC</name>
    <name evidence="12" type="synonym">crcB</name>
    <name evidence="13" type="ORF">G0P99_19780</name>
</gene>
<keyword evidence="12" id="KW-0479">Metal-binding</keyword>
<evidence type="ECO:0000256" key="7">
    <source>
        <dbReference type="ARBA" id="ARBA00023065"/>
    </source>
</evidence>
<evidence type="ECO:0000256" key="9">
    <source>
        <dbReference type="ARBA" id="ARBA00023303"/>
    </source>
</evidence>
<comment type="catalytic activity">
    <reaction evidence="11">
        <text>fluoride(in) = fluoride(out)</text>
        <dbReference type="Rhea" id="RHEA:76159"/>
        <dbReference type="ChEBI" id="CHEBI:17051"/>
    </reaction>
    <physiologicalReaction direction="left-to-right" evidence="11">
        <dbReference type="Rhea" id="RHEA:76160"/>
    </physiologicalReaction>
</comment>
<dbReference type="HAMAP" id="MF_00454">
    <property type="entry name" value="FluC"/>
    <property type="match status" value="1"/>
</dbReference>
<keyword evidence="7 12" id="KW-0406">Ion transport</keyword>